<comment type="caution">
    <text evidence="3">The sequence shown here is derived from an EMBL/GenBank/DDBJ whole genome shotgun (WGS) entry which is preliminary data.</text>
</comment>
<dbReference type="EC" id="2.4.-.-" evidence="3"/>
<organism evidence="3 4">
    <name type="scientific">Rhodocytophaga aerolata</name>
    <dbReference type="NCBI Taxonomy" id="455078"/>
    <lineage>
        <taxon>Bacteria</taxon>
        <taxon>Pseudomonadati</taxon>
        <taxon>Bacteroidota</taxon>
        <taxon>Cytophagia</taxon>
        <taxon>Cytophagales</taxon>
        <taxon>Rhodocytophagaceae</taxon>
        <taxon>Rhodocytophaga</taxon>
    </lineage>
</organism>
<keyword evidence="4" id="KW-1185">Reference proteome</keyword>
<dbReference type="EMBL" id="JAUKPO010000003">
    <property type="protein sequence ID" value="MDO1446120.1"/>
    <property type="molecule type" value="Genomic_DNA"/>
</dbReference>
<dbReference type="Pfam" id="PF00535">
    <property type="entry name" value="Glycos_transf_2"/>
    <property type="match status" value="1"/>
</dbReference>
<dbReference type="GO" id="GO:0016757">
    <property type="term" value="F:glycosyltransferase activity"/>
    <property type="evidence" value="ECO:0007669"/>
    <property type="project" value="UniProtKB-KW"/>
</dbReference>
<feature type="domain" description="Glycosyltransferase 2-like" evidence="2">
    <location>
        <begin position="4"/>
        <end position="123"/>
    </location>
</feature>
<dbReference type="InterPro" id="IPR029044">
    <property type="entry name" value="Nucleotide-diphossugar_trans"/>
</dbReference>
<evidence type="ECO:0000313" key="3">
    <source>
        <dbReference type="EMBL" id="MDO1446120.1"/>
    </source>
</evidence>
<name>A0ABT8R1Z6_9BACT</name>
<accession>A0ABT8R1Z6</accession>
<dbReference type="RefSeq" id="WP_302036921.1">
    <property type="nucleotide sequence ID" value="NZ_JAUKPO010000003.1"/>
</dbReference>
<dbReference type="Gene3D" id="3.90.550.10">
    <property type="entry name" value="Spore Coat Polysaccharide Biosynthesis Protein SpsA, Chain A"/>
    <property type="match status" value="1"/>
</dbReference>
<keyword evidence="3" id="KW-0808">Transferase</keyword>
<comment type="similarity">
    <text evidence="1">Belongs to the glycosyltransferase 2 family. WaaE/KdtX subfamily.</text>
</comment>
<evidence type="ECO:0000313" key="4">
    <source>
        <dbReference type="Proteomes" id="UP001168528"/>
    </source>
</evidence>
<dbReference type="CDD" id="cd02511">
    <property type="entry name" value="Beta4Glucosyltransferase"/>
    <property type="match status" value="1"/>
</dbReference>
<sequence>MEISAIVITKNESANIVACLRSLTWAGEVILVDSGSTDNTLELAAQFRNVTIITSTWLGYSETKRVAVKHTNYDWVLWIDADETLSDELQQEIKSLAFADTQAVAYHMPRKTFFMGEWVKYTGWYPGRVIRLFNKHHCDFNNNILHEGIVVKEGARVDGLKHDILHYSYTSLYQYFHKMNVYGKYGAEELQRKGKKFRAFQLVLNPLTSFVKFYFFKKGFKDGKKGLIISIGSAFSNFIKYTNFYYLQKKP</sequence>
<keyword evidence="3" id="KW-0328">Glycosyltransferase</keyword>
<dbReference type="SUPFAM" id="SSF53448">
    <property type="entry name" value="Nucleotide-diphospho-sugar transferases"/>
    <property type="match status" value="1"/>
</dbReference>
<dbReference type="InterPro" id="IPR001173">
    <property type="entry name" value="Glyco_trans_2-like"/>
</dbReference>
<dbReference type="Proteomes" id="UP001168528">
    <property type="component" value="Unassembled WGS sequence"/>
</dbReference>
<evidence type="ECO:0000259" key="2">
    <source>
        <dbReference type="Pfam" id="PF00535"/>
    </source>
</evidence>
<dbReference type="PANTHER" id="PTHR43630">
    <property type="entry name" value="POLY-BETA-1,6-N-ACETYL-D-GLUCOSAMINE SYNTHASE"/>
    <property type="match status" value="1"/>
</dbReference>
<proteinExistence type="inferred from homology"/>
<gene>
    <name evidence="3" type="ORF">Q0590_07650</name>
</gene>
<protein>
    <submittedName>
        <fullName evidence="3">Glycosyltransferase family 2 protein</fullName>
        <ecNumber evidence="3">2.4.-.-</ecNumber>
    </submittedName>
</protein>
<reference evidence="3" key="1">
    <citation type="submission" date="2023-07" db="EMBL/GenBank/DDBJ databases">
        <title>The genome sequence of Rhodocytophaga aerolata KACC 12507.</title>
        <authorList>
            <person name="Zhang X."/>
        </authorList>
    </citation>
    <scope>NUCLEOTIDE SEQUENCE</scope>
    <source>
        <strain evidence="3">KACC 12507</strain>
    </source>
</reference>
<dbReference type="PANTHER" id="PTHR43630:SF2">
    <property type="entry name" value="GLYCOSYLTRANSFERASE"/>
    <property type="match status" value="1"/>
</dbReference>
<evidence type="ECO:0000256" key="1">
    <source>
        <dbReference type="ARBA" id="ARBA00038494"/>
    </source>
</evidence>